<reference evidence="3" key="1">
    <citation type="submission" date="2021-05" db="EMBL/GenBank/DDBJ databases">
        <authorList>
            <person name="Pietrasiak N."/>
            <person name="Ward R."/>
            <person name="Stajich J.E."/>
            <person name="Kurbessoian T."/>
        </authorList>
    </citation>
    <scope>NUCLEOTIDE SEQUENCE</scope>
    <source>
        <strain evidence="3">UHER 2000/2452</strain>
    </source>
</reference>
<dbReference type="PANTHER" id="PTHR30547">
    <property type="entry name" value="UNCHARACTERIZED PROTEIN YHCG-RELATED"/>
    <property type="match status" value="1"/>
</dbReference>
<accession>A0A951QGK8</accession>
<dbReference type="PANTHER" id="PTHR30547:SF5">
    <property type="entry name" value="NUCLEASE YHCG-RELATED"/>
    <property type="match status" value="1"/>
</dbReference>
<name>A0A951QGK8_9CYAN</name>
<sequence length="404" mass="46689">MEYSSLLSDISHVSASTQAIVARSVNQALTIRNWLIGAYIIEYEQHGEDRANYGDKLVRSLATDLTKKGHQGLSRSNLISFRKFAFTYPVLAKSQTLSVLFELLTDTATGKSQTVSSFSEIFLKPEQNAEEASSTGIKVQFPSLEARIPETDPFGWKDESYYLKLFRTMIWSNLMELCRLEDPLKRTFYELECLKSGWSNRELKRQINSLLYERIGLSRDQDAVMVLAQEGRLVDSPSMILRDPYVLEFLGLEGRVTYSESELEQALINHLQDFIHELGRDFCFIERQFRITVANKHYFLDLLFYHRRLRCLVGIDLKLGAFEAAYAGQMNLYLNYLKREVALPDENPPVGIILCSDKDAEEVHYATAGMDSQLFVSRYLVVLPSEERLRQWLREEQERLKNQR</sequence>
<dbReference type="InterPro" id="IPR053148">
    <property type="entry name" value="PD-DEXK-like_domain"/>
</dbReference>
<dbReference type="InterPro" id="IPR009362">
    <property type="entry name" value="YhcG_C"/>
</dbReference>
<evidence type="ECO:0000313" key="4">
    <source>
        <dbReference type="Proteomes" id="UP000757435"/>
    </source>
</evidence>
<feature type="domain" description="YhcG N-terminal" evidence="2">
    <location>
        <begin position="11"/>
        <end position="98"/>
    </location>
</feature>
<proteinExistence type="predicted"/>
<dbReference type="Pfam" id="PF06250">
    <property type="entry name" value="YhcG_C"/>
    <property type="match status" value="1"/>
</dbReference>
<gene>
    <name evidence="3" type="ORF">KME15_27490</name>
</gene>
<evidence type="ECO:0000259" key="1">
    <source>
        <dbReference type="Pfam" id="PF06250"/>
    </source>
</evidence>
<evidence type="ECO:0000313" key="3">
    <source>
        <dbReference type="EMBL" id="MBW4662410.1"/>
    </source>
</evidence>
<dbReference type="GO" id="GO:0003676">
    <property type="term" value="F:nucleic acid binding"/>
    <property type="evidence" value="ECO:0007669"/>
    <property type="project" value="InterPro"/>
</dbReference>
<reference evidence="3" key="2">
    <citation type="journal article" date="2022" name="Microbiol. Resour. Announc.">
        <title>Metagenome Sequencing to Explore Phylogenomics of Terrestrial Cyanobacteria.</title>
        <authorList>
            <person name="Ward R.D."/>
            <person name="Stajich J.E."/>
            <person name="Johansen J.R."/>
            <person name="Huntemann M."/>
            <person name="Clum A."/>
            <person name="Foster B."/>
            <person name="Foster B."/>
            <person name="Roux S."/>
            <person name="Palaniappan K."/>
            <person name="Varghese N."/>
            <person name="Mukherjee S."/>
            <person name="Reddy T.B.K."/>
            <person name="Daum C."/>
            <person name="Copeland A."/>
            <person name="Chen I.A."/>
            <person name="Ivanova N.N."/>
            <person name="Kyrpides N.C."/>
            <person name="Shapiro N."/>
            <person name="Eloe-Fadrosh E.A."/>
            <person name="Pietrasiak N."/>
        </authorList>
    </citation>
    <scope>NUCLEOTIDE SEQUENCE</scope>
    <source>
        <strain evidence="3">UHER 2000/2452</strain>
    </source>
</reference>
<dbReference type="EMBL" id="JAHHHD010000074">
    <property type="protein sequence ID" value="MBW4662410.1"/>
    <property type="molecule type" value="Genomic_DNA"/>
</dbReference>
<protein>
    <submittedName>
        <fullName evidence="3">DUF1016 family protein</fullName>
    </submittedName>
</protein>
<feature type="domain" description="YhcG PDDEXK nuclease" evidence="1">
    <location>
        <begin position="240"/>
        <end position="390"/>
    </location>
</feature>
<feature type="domain" description="YhcG N-terminal" evidence="2">
    <location>
        <begin position="156"/>
        <end position="214"/>
    </location>
</feature>
<comment type="caution">
    <text evidence="3">The sequence shown here is derived from an EMBL/GenBank/DDBJ whole genome shotgun (WGS) entry which is preliminary data.</text>
</comment>
<dbReference type="InterPro" id="IPR011856">
    <property type="entry name" value="tRNA_endonuc-like_dom_sf"/>
</dbReference>
<evidence type="ECO:0000259" key="2">
    <source>
        <dbReference type="Pfam" id="PF17761"/>
    </source>
</evidence>
<dbReference type="Gene3D" id="3.40.1350.10">
    <property type="match status" value="1"/>
</dbReference>
<dbReference type="Proteomes" id="UP000757435">
    <property type="component" value="Unassembled WGS sequence"/>
</dbReference>
<organism evidence="3 4">
    <name type="scientific">Drouetiella hepatica Uher 2000/2452</name>
    <dbReference type="NCBI Taxonomy" id="904376"/>
    <lineage>
        <taxon>Bacteria</taxon>
        <taxon>Bacillati</taxon>
        <taxon>Cyanobacteriota</taxon>
        <taxon>Cyanophyceae</taxon>
        <taxon>Oculatellales</taxon>
        <taxon>Oculatellaceae</taxon>
        <taxon>Drouetiella</taxon>
    </lineage>
</organism>
<dbReference type="AlphaFoldDB" id="A0A951QGK8"/>
<dbReference type="Pfam" id="PF17761">
    <property type="entry name" value="DUF1016_N"/>
    <property type="match status" value="2"/>
</dbReference>
<dbReference type="InterPro" id="IPR041527">
    <property type="entry name" value="YhcG_N"/>
</dbReference>